<dbReference type="Pfam" id="PF21666">
    <property type="entry name" value="DUF4246_N"/>
    <property type="match status" value="1"/>
</dbReference>
<dbReference type="KEGG" id="ache:ACHE_40871S"/>
<organism evidence="3 4">
    <name type="scientific">Aspergillus chevalieri</name>
    <name type="common">Eurotium chevalieri</name>
    <dbReference type="NCBI Taxonomy" id="182096"/>
    <lineage>
        <taxon>Eukaryota</taxon>
        <taxon>Fungi</taxon>
        <taxon>Dikarya</taxon>
        <taxon>Ascomycota</taxon>
        <taxon>Pezizomycotina</taxon>
        <taxon>Eurotiomycetes</taxon>
        <taxon>Eurotiomycetidae</taxon>
        <taxon>Eurotiales</taxon>
        <taxon>Aspergillaceae</taxon>
        <taxon>Aspergillus</taxon>
        <taxon>Aspergillus subgen. Aspergillus</taxon>
    </lineage>
</organism>
<dbReference type="GeneID" id="66982666"/>
<dbReference type="Pfam" id="PF14033">
    <property type="entry name" value="DUF4246"/>
    <property type="match status" value="1"/>
</dbReference>
<proteinExistence type="predicted"/>
<accession>A0A7R7ZPG2</accession>
<dbReference type="PANTHER" id="PTHR33119:SF1">
    <property type="entry name" value="FE2OG DIOXYGENASE DOMAIN-CONTAINING PROTEIN"/>
    <property type="match status" value="1"/>
</dbReference>
<dbReference type="AlphaFoldDB" id="A0A7R7ZPG2"/>
<dbReference type="InterPro" id="IPR049192">
    <property type="entry name" value="DUF4246_C"/>
</dbReference>
<reference evidence="3" key="1">
    <citation type="submission" date="2021-01" db="EMBL/GenBank/DDBJ databases">
        <authorList>
            <consortium name="Aspergillus chevalieri M1 genome sequencing consortium"/>
            <person name="Kazuki M."/>
            <person name="Futagami T."/>
        </authorList>
    </citation>
    <scope>NUCLEOTIDE SEQUENCE</scope>
    <source>
        <strain evidence="3">M1</strain>
    </source>
</reference>
<feature type="domain" description="DUF4246" evidence="2">
    <location>
        <begin position="10"/>
        <end position="85"/>
    </location>
</feature>
<dbReference type="InterPro" id="IPR049207">
    <property type="entry name" value="DUF4246_N"/>
</dbReference>
<feature type="domain" description="DUF4246" evidence="1">
    <location>
        <begin position="96"/>
        <end position="529"/>
    </location>
</feature>
<evidence type="ECO:0000313" key="4">
    <source>
        <dbReference type="Proteomes" id="UP000637239"/>
    </source>
</evidence>
<dbReference type="InterPro" id="IPR025340">
    <property type="entry name" value="DUF4246"/>
</dbReference>
<keyword evidence="4" id="KW-1185">Reference proteome</keyword>
<sequence>MASQASRFDLPGFRLPLNFTLRRGYDSPKLFPNALDYNDLDGGAVGRSNTHRDLLMMQAVHSITEKPEWDRKAFDDEITSKWRDELLNCGKDITPKMVDWIVKELQWKAGIFRETGYTVAFDPGVVKADNTIPFEMQKELKNAVRPLEDVAEEEKDYHPGSDQKVVDLVHPSLFPVIYGRTRILPDHVIRLDDCLSAVGQGQLLPVPPKEQARLPSAFYDRSGYHRGHEGYSRKFQWLPCDIELTSDDGCRIASYINNLHPQKHRGLYQVIEKILARTIPLWNATLNCVESDYKRIAYRDVEFEEHPEPEPRPTNEEEKNSDVFWDRHWEWEISTPIKKPEPGEFKPPEIRPYSKVNLREQFSKTGLQVIVKLANIELTPEKPEYEGGSWHVEGQLNEHICATALYYYDSENITESTLSFRQRACEEDMNEVMYPQDQHAFLHHIFGFPPDVDSRNGTVITQDLGSVSTHEGRLLTFPNILQHRVSPFSLADKSKPGHRKILAFFLVDPNLRIISSANVLPQREDWWTERRVALEESLTVLPPELRNMVHGEMDVAPITMDEAKQYRLELMEERRAAAVEHNSDFENGNFNLCEH</sequence>
<reference evidence="3" key="2">
    <citation type="submission" date="2021-02" db="EMBL/GenBank/DDBJ databases">
        <title>Aspergillus chevalieri M1 genome sequence.</title>
        <authorList>
            <person name="Kadooka C."/>
            <person name="Mori K."/>
            <person name="Futagami T."/>
        </authorList>
    </citation>
    <scope>NUCLEOTIDE SEQUENCE</scope>
    <source>
        <strain evidence="3">M1</strain>
    </source>
</reference>
<evidence type="ECO:0000259" key="1">
    <source>
        <dbReference type="Pfam" id="PF14033"/>
    </source>
</evidence>
<name>A0A7R7ZPG2_ASPCH</name>
<dbReference type="Proteomes" id="UP000637239">
    <property type="component" value="Chromosome 4"/>
</dbReference>
<evidence type="ECO:0000313" key="3">
    <source>
        <dbReference type="EMBL" id="BCR88307.1"/>
    </source>
</evidence>
<evidence type="ECO:0000259" key="2">
    <source>
        <dbReference type="Pfam" id="PF21666"/>
    </source>
</evidence>
<protein>
    <submittedName>
        <fullName evidence="3">Uncharacterized protein</fullName>
    </submittedName>
</protein>
<dbReference type="RefSeq" id="XP_043136829.1">
    <property type="nucleotide sequence ID" value="XM_043279118.1"/>
</dbReference>
<dbReference type="PANTHER" id="PTHR33119">
    <property type="entry name" value="IFI3P"/>
    <property type="match status" value="1"/>
</dbReference>
<gene>
    <name evidence="3" type="ORF">ACHE_40871S</name>
</gene>
<dbReference type="EMBL" id="AP024419">
    <property type="protein sequence ID" value="BCR88307.1"/>
    <property type="molecule type" value="Genomic_DNA"/>
</dbReference>